<organism evidence="3 4">
    <name type="scientific">Pelusios castaneus</name>
    <name type="common">West African mud turtle</name>
    <dbReference type="NCBI Taxonomy" id="367368"/>
    <lineage>
        <taxon>Eukaryota</taxon>
        <taxon>Metazoa</taxon>
        <taxon>Chordata</taxon>
        <taxon>Craniata</taxon>
        <taxon>Vertebrata</taxon>
        <taxon>Euteleostomi</taxon>
        <taxon>Archelosauria</taxon>
        <taxon>Testudinata</taxon>
        <taxon>Testudines</taxon>
        <taxon>Pleurodira</taxon>
        <taxon>Pelomedusidae</taxon>
        <taxon>Pelusios</taxon>
    </lineage>
</organism>
<keyword evidence="1" id="KW-0597">Phosphoprotein</keyword>
<name>A0A8C8RM99_9SAUR</name>
<evidence type="ECO:0000256" key="1">
    <source>
        <dbReference type="ARBA" id="ARBA00022553"/>
    </source>
</evidence>
<accession>A0A8C8RM99</accession>
<dbReference type="Ensembl" id="ENSPCET00000006973.1">
    <property type="protein sequence ID" value="ENSPCEP00000006732.1"/>
    <property type="gene ID" value="ENSPCEG00000005436.1"/>
</dbReference>
<feature type="region of interest" description="Disordered" evidence="2">
    <location>
        <begin position="113"/>
        <end position="145"/>
    </location>
</feature>
<dbReference type="Pfam" id="PF15385">
    <property type="entry name" value="SARG"/>
    <property type="match status" value="1"/>
</dbReference>
<reference evidence="3" key="2">
    <citation type="submission" date="2025-09" db="UniProtKB">
        <authorList>
            <consortium name="Ensembl"/>
        </authorList>
    </citation>
    <scope>IDENTIFICATION</scope>
</reference>
<protein>
    <submittedName>
        <fullName evidence="3">Proline and serine rich 2</fullName>
    </submittedName>
</protein>
<evidence type="ECO:0000313" key="4">
    <source>
        <dbReference type="Proteomes" id="UP000694393"/>
    </source>
</evidence>
<proteinExistence type="predicted"/>
<dbReference type="AlphaFoldDB" id="A0A8C8RM99"/>
<evidence type="ECO:0000313" key="3">
    <source>
        <dbReference type="Ensembl" id="ENSPCEP00000006732.1"/>
    </source>
</evidence>
<sequence>MPRNLMSDFSEMASEISPKSRLETFEKNGSLKSRNSQSRCRNFTLDDESLQYLTHEEKDVLLFFQKTIDSLEDELEEQILHDSGIHCHSPRLLKENASSLSESEDIIDLVQSTPENSNHKCGHNREIAPASEAVRRTEGPTPECNGLPEKILPIDPPSSHPSAPPLMSDDKVPLPVPVQHPKLLGSIPTPLVIAQKMSEKQTEAMPCSPTSPKEGKPVERWRAPMYNGDHFPTSKHLLLPAPKSHRFPSNINVTSTGGKEFSQTISKAAVNVQVRKAQVLANMNGAAFGTAEMEERMQKNELLVRNRSSSLRDLTSEQTRYEALTKLGLMKERPSLVQQPHAPNTQKMQDVQGEQQGETVPDGYENIHAILKCNPSPFLPMGKTVTMKPDAARTSDKIARQNASNSLYDHGLPNLNLDMRKRSGSLPRPSGFRPQGITVQFSGRGSTEEARKEALRKLGLLKETL</sequence>
<keyword evidence="4" id="KW-1185">Reference proteome</keyword>
<reference evidence="3" key="1">
    <citation type="submission" date="2025-08" db="UniProtKB">
        <authorList>
            <consortium name="Ensembl"/>
        </authorList>
    </citation>
    <scope>IDENTIFICATION</scope>
</reference>
<dbReference type="PANTHER" id="PTHR16095:SF9">
    <property type="entry name" value="PROLINE AND SERINE-RICH PROTEIN 2"/>
    <property type="match status" value="1"/>
</dbReference>
<dbReference type="PANTHER" id="PTHR16095">
    <property type="entry name" value="TRANSMEMBRANE PROTEIN 143 FAMILY MEMBER"/>
    <property type="match status" value="1"/>
</dbReference>
<evidence type="ECO:0000256" key="2">
    <source>
        <dbReference type="SAM" id="MobiDB-lite"/>
    </source>
</evidence>
<dbReference type="Proteomes" id="UP000694393">
    <property type="component" value="Unplaced"/>
</dbReference>